<dbReference type="SUPFAM" id="SSF47699">
    <property type="entry name" value="Bifunctional inhibitor/lipid-transfer protein/seed storage 2S albumin"/>
    <property type="match status" value="1"/>
</dbReference>
<evidence type="ECO:0000313" key="5">
    <source>
        <dbReference type="Proteomes" id="UP001459277"/>
    </source>
</evidence>
<name>A0AAW2CLA4_9ROSI</name>
<dbReference type="GO" id="GO:0006869">
    <property type="term" value="P:lipid transport"/>
    <property type="evidence" value="ECO:0007669"/>
    <property type="project" value="InterPro"/>
</dbReference>
<dbReference type="InterPro" id="IPR016140">
    <property type="entry name" value="Bifunc_inhib/LTP/seed_store"/>
</dbReference>
<gene>
    <name evidence="4" type="ORF">SO802_018552</name>
</gene>
<evidence type="ECO:0000256" key="2">
    <source>
        <dbReference type="ARBA" id="ARBA00023157"/>
    </source>
</evidence>
<comment type="similarity">
    <text evidence="1">Belongs to the plant LTP family.</text>
</comment>
<sequence length="248" mass="27004">MRKREGARGRRDLGLRSEVLDRTLIALASSTYSIDNQLTELLLLQLTVTNLVFLPRTILIKEISCLSLNFLTAIGQNVSRRSLQGPTPIVATLYIRPRAMLNVHPDPKVKPSKKLGPLFMCERERQNIITMAKLAVSTKSITTVLLVCMLVFSAHVDASITCAEVTTLLTPCISYAIFGGTVPQACCEGVKTVHAGSTTVEDHRATCSCIMDGISRIPGINYDLVGTLPETCGTTCTYKITPTTDCSK</sequence>
<reference evidence="4 5" key="1">
    <citation type="submission" date="2024-01" db="EMBL/GenBank/DDBJ databases">
        <title>A telomere-to-telomere, gap-free genome of sweet tea (Lithocarpus litseifolius).</title>
        <authorList>
            <person name="Zhou J."/>
        </authorList>
    </citation>
    <scope>NUCLEOTIDE SEQUENCE [LARGE SCALE GENOMIC DNA]</scope>
    <source>
        <strain evidence="4">Zhou-2022a</strain>
        <tissue evidence="4">Leaf</tissue>
    </source>
</reference>
<accession>A0AAW2CLA4</accession>
<dbReference type="PANTHER" id="PTHR33076">
    <property type="entry name" value="NON-SPECIFIC LIPID-TRANSFER PROTEIN 2-RELATED"/>
    <property type="match status" value="1"/>
</dbReference>
<dbReference type="PRINTS" id="PR00382">
    <property type="entry name" value="LIPIDTRNSFER"/>
</dbReference>
<dbReference type="AlphaFoldDB" id="A0AAW2CLA4"/>
<dbReference type="InterPro" id="IPR036312">
    <property type="entry name" value="Bifun_inhib/LTP/seed_sf"/>
</dbReference>
<dbReference type="GO" id="GO:0008289">
    <property type="term" value="F:lipid binding"/>
    <property type="evidence" value="ECO:0007669"/>
    <property type="project" value="InterPro"/>
</dbReference>
<evidence type="ECO:0000259" key="3">
    <source>
        <dbReference type="Pfam" id="PF00234"/>
    </source>
</evidence>
<evidence type="ECO:0000256" key="1">
    <source>
        <dbReference type="ARBA" id="ARBA00009748"/>
    </source>
</evidence>
<protein>
    <recommendedName>
        <fullName evidence="3">Bifunctional inhibitor/plant lipid transfer protein/seed storage helical domain-containing protein</fullName>
    </recommendedName>
</protein>
<evidence type="ECO:0000313" key="4">
    <source>
        <dbReference type="EMBL" id="KAK9998949.1"/>
    </source>
</evidence>
<feature type="domain" description="Bifunctional inhibitor/plant lipid transfer protein/seed storage helical" evidence="3">
    <location>
        <begin position="162"/>
        <end position="246"/>
    </location>
</feature>
<proteinExistence type="inferred from homology"/>
<dbReference type="InterPro" id="IPR000528">
    <property type="entry name" value="Plant_nsLTP"/>
</dbReference>
<dbReference type="Gene3D" id="1.10.110.10">
    <property type="entry name" value="Plant lipid-transfer and hydrophobic proteins"/>
    <property type="match status" value="1"/>
</dbReference>
<dbReference type="EMBL" id="JAZDWU010000006">
    <property type="protein sequence ID" value="KAK9998949.1"/>
    <property type="molecule type" value="Genomic_DNA"/>
</dbReference>
<dbReference type="Proteomes" id="UP001459277">
    <property type="component" value="Unassembled WGS sequence"/>
</dbReference>
<dbReference type="Pfam" id="PF00234">
    <property type="entry name" value="Tryp_alpha_amyl"/>
    <property type="match status" value="1"/>
</dbReference>
<keyword evidence="2" id="KW-1015">Disulfide bond</keyword>
<organism evidence="4 5">
    <name type="scientific">Lithocarpus litseifolius</name>
    <dbReference type="NCBI Taxonomy" id="425828"/>
    <lineage>
        <taxon>Eukaryota</taxon>
        <taxon>Viridiplantae</taxon>
        <taxon>Streptophyta</taxon>
        <taxon>Embryophyta</taxon>
        <taxon>Tracheophyta</taxon>
        <taxon>Spermatophyta</taxon>
        <taxon>Magnoliopsida</taxon>
        <taxon>eudicotyledons</taxon>
        <taxon>Gunneridae</taxon>
        <taxon>Pentapetalae</taxon>
        <taxon>rosids</taxon>
        <taxon>fabids</taxon>
        <taxon>Fagales</taxon>
        <taxon>Fagaceae</taxon>
        <taxon>Lithocarpus</taxon>
    </lineage>
</organism>
<comment type="caution">
    <text evidence="4">The sequence shown here is derived from an EMBL/GenBank/DDBJ whole genome shotgun (WGS) entry which is preliminary data.</text>
</comment>
<keyword evidence="5" id="KW-1185">Reference proteome</keyword>
<dbReference type="CDD" id="cd01960">
    <property type="entry name" value="nsLTP1"/>
    <property type="match status" value="1"/>
</dbReference>